<comment type="caution">
    <text evidence="4">The sequence shown here is derived from an EMBL/GenBank/DDBJ whole genome shotgun (WGS) entry which is preliminary data.</text>
</comment>
<keyword evidence="1" id="KW-0677">Repeat</keyword>
<feature type="compositionally biased region" description="Basic and acidic residues" evidence="3">
    <location>
        <begin position="540"/>
        <end position="565"/>
    </location>
</feature>
<dbReference type="PANTHER" id="PTHR47447:SF17">
    <property type="entry name" value="OS12G0638900 PROTEIN"/>
    <property type="match status" value="1"/>
</dbReference>
<dbReference type="Gene3D" id="3.30.1370.110">
    <property type="match status" value="1"/>
</dbReference>
<organism evidence="4 5">
    <name type="scientific">Effrenium voratum</name>
    <dbReference type="NCBI Taxonomy" id="2562239"/>
    <lineage>
        <taxon>Eukaryota</taxon>
        <taxon>Sar</taxon>
        <taxon>Alveolata</taxon>
        <taxon>Dinophyceae</taxon>
        <taxon>Suessiales</taxon>
        <taxon>Symbiodiniaceae</taxon>
        <taxon>Effrenium</taxon>
    </lineage>
</organism>
<dbReference type="PROSITE" id="PS51375">
    <property type="entry name" value="PPR"/>
    <property type="match status" value="3"/>
</dbReference>
<feature type="repeat" description="PPR" evidence="2">
    <location>
        <begin position="321"/>
        <end position="355"/>
    </location>
</feature>
<feature type="repeat" description="PPR" evidence="2">
    <location>
        <begin position="82"/>
        <end position="116"/>
    </location>
</feature>
<evidence type="ECO:0000256" key="1">
    <source>
        <dbReference type="ARBA" id="ARBA00022737"/>
    </source>
</evidence>
<feature type="region of interest" description="Disordered" evidence="3">
    <location>
        <begin position="536"/>
        <end position="567"/>
    </location>
</feature>
<dbReference type="AlphaFoldDB" id="A0AA36JMH4"/>
<evidence type="ECO:0008006" key="6">
    <source>
        <dbReference type="Google" id="ProtNLM"/>
    </source>
</evidence>
<accession>A0AA36JMH4</accession>
<sequence length="585" mass="63988">MVALAGVRWIRRRASSVTLRQTTSAIARFGRLRQWQAALDLLGTVDARDVVLLSAAMTACTRGLQWQRALCLAQGCRESERTTFMFNCLIRACSEGQHWRGCLEYFEEMQSRRCQPSSVSYNLLLTGCEKSENWESVLGIFEEMRGRSLQRDVIIFNTTASACERRHFWQQALSLVASSFDEQVQPDQMLCATAVAASGRSQQWQLVAQVLEDMRAVPKGFGGCHAAVMAFSRCNWQMSLAELEEMQRWFFVPDKAAYSAASRACAGASEWQMALAVGEEARSAGLSLDESSLEEIAAARRGVRPAGHNDIAAEQRPGVLDPQCYENTIEACARSRQWQVAVHLVAEMREASLEPHAATMAQVSEVMVREDQFPGAMALYRGSQDLGCGAKIDQKGLVDLHGLCLEVAQMAVCTATLDAAIGLHGNSLRSLDFIVGLGHNSDAGERVVAPAVLQMLEDLGLFSSEGEALVRLPKHQLVAFASSPENFFGRKSPRFGRRGRRGGGAELESCSPVRCAGSVETFRALAVPCVRNAWNPQSGVDHDPRQDPDPGLDPKRDIEAVESKGGRSISVCEASLEHAVAEVGF</sequence>
<dbReference type="InterPro" id="IPR002885">
    <property type="entry name" value="PPR_rpt"/>
</dbReference>
<feature type="repeat" description="PPR" evidence="2">
    <location>
        <begin position="117"/>
        <end position="151"/>
    </location>
</feature>
<evidence type="ECO:0000256" key="2">
    <source>
        <dbReference type="PROSITE-ProRule" id="PRU00708"/>
    </source>
</evidence>
<evidence type="ECO:0000256" key="3">
    <source>
        <dbReference type="SAM" id="MobiDB-lite"/>
    </source>
</evidence>
<evidence type="ECO:0000313" key="5">
    <source>
        <dbReference type="Proteomes" id="UP001178507"/>
    </source>
</evidence>
<evidence type="ECO:0000313" key="4">
    <source>
        <dbReference type="EMBL" id="CAJ1407761.1"/>
    </source>
</evidence>
<dbReference type="NCBIfam" id="TIGR00756">
    <property type="entry name" value="PPR"/>
    <property type="match status" value="2"/>
</dbReference>
<dbReference type="InterPro" id="IPR036063">
    <property type="entry name" value="Smr_dom_sf"/>
</dbReference>
<protein>
    <recommendedName>
        <fullName evidence="6">Pentatricopeptide repeat-containing protein, chloroplastic</fullName>
    </recommendedName>
</protein>
<proteinExistence type="predicted"/>
<dbReference type="PANTHER" id="PTHR47447">
    <property type="entry name" value="OS03G0856100 PROTEIN"/>
    <property type="match status" value="1"/>
</dbReference>
<name>A0AA36JMH4_9DINO</name>
<dbReference type="SUPFAM" id="SSF160443">
    <property type="entry name" value="SMR domain-like"/>
    <property type="match status" value="1"/>
</dbReference>
<gene>
    <name evidence="4" type="ORF">EVOR1521_LOCUS29376</name>
</gene>
<dbReference type="Pfam" id="PF13041">
    <property type="entry name" value="PPR_2"/>
    <property type="match status" value="1"/>
</dbReference>
<keyword evidence="5" id="KW-1185">Reference proteome</keyword>
<dbReference type="Proteomes" id="UP001178507">
    <property type="component" value="Unassembled WGS sequence"/>
</dbReference>
<dbReference type="InterPro" id="IPR011990">
    <property type="entry name" value="TPR-like_helical_dom_sf"/>
</dbReference>
<reference evidence="4" key="1">
    <citation type="submission" date="2023-08" db="EMBL/GenBank/DDBJ databases">
        <authorList>
            <person name="Chen Y."/>
            <person name="Shah S."/>
            <person name="Dougan E. K."/>
            <person name="Thang M."/>
            <person name="Chan C."/>
        </authorList>
    </citation>
    <scope>NUCLEOTIDE SEQUENCE</scope>
</reference>
<dbReference type="Gene3D" id="1.25.40.10">
    <property type="entry name" value="Tetratricopeptide repeat domain"/>
    <property type="match status" value="3"/>
</dbReference>
<dbReference type="EMBL" id="CAUJNA010003688">
    <property type="protein sequence ID" value="CAJ1407761.1"/>
    <property type="molecule type" value="Genomic_DNA"/>
</dbReference>